<dbReference type="Gene3D" id="2.40.70.10">
    <property type="entry name" value="Acid Proteases"/>
    <property type="match status" value="1"/>
</dbReference>
<dbReference type="GO" id="GO:0004519">
    <property type="term" value="F:endonuclease activity"/>
    <property type="evidence" value="ECO:0007669"/>
    <property type="project" value="UniProtKB-KW"/>
</dbReference>
<dbReference type="Pfam" id="PF17921">
    <property type="entry name" value="Integrase_H2C2"/>
    <property type="match status" value="1"/>
</dbReference>
<feature type="compositionally biased region" description="Polar residues" evidence="5">
    <location>
        <begin position="639"/>
        <end position="655"/>
    </location>
</feature>
<dbReference type="GO" id="GO:0005634">
    <property type="term" value="C:nucleus"/>
    <property type="evidence" value="ECO:0007669"/>
    <property type="project" value="UniProtKB-ARBA"/>
</dbReference>
<evidence type="ECO:0000313" key="8">
    <source>
        <dbReference type="Proteomes" id="UP000054107"/>
    </source>
</evidence>
<dbReference type="InterPro" id="IPR041588">
    <property type="entry name" value="Integrase_H2C2"/>
</dbReference>
<feature type="compositionally biased region" description="Polar residues" evidence="5">
    <location>
        <begin position="303"/>
        <end position="316"/>
    </location>
</feature>
<evidence type="ECO:0000259" key="6">
    <source>
        <dbReference type="PROSITE" id="PS50994"/>
    </source>
</evidence>
<dbReference type="GO" id="GO:0003676">
    <property type="term" value="F:nucleic acid binding"/>
    <property type="evidence" value="ECO:0007669"/>
    <property type="project" value="InterPro"/>
</dbReference>
<protein>
    <recommendedName>
        <fullName evidence="6">Integrase catalytic domain-containing protein</fullName>
    </recommendedName>
</protein>
<dbReference type="FunFam" id="1.10.340.70:FF:000001">
    <property type="entry name" value="Retrovirus-related Pol polyprotein from transposon gypsy-like Protein"/>
    <property type="match status" value="1"/>
</dbReference>
<keyword evidence="3" id="KW-0540">Nuclease</keyword>
<dbReference type="Gene3D" id="3.30.420.10">
    <property type="entry name" value="Ribonuclease H-like superfamily/Ribonuclease H"/>
    <property type="match status" value="1"/>
</dbReference>
<evidence type="ECO:0000256" key="3">
    <source>
        <dbReference type="ARBA" id="ARBA00022722"/>
    </source>
</evidence>
<accession>A0A0B7NAA7</accession>
<evidence type="ECO:0000256" key="5">
    <source>
        <dbReference type="SAM" id="MobiDB-lite"/>
    </source>
</evidence>
<reference evidence="7 8" key="1">
    <citation type="submission" date="2014-09" db="EMBL/GenBank/DDBJ databases">
        <authorList>
            <person name="Ellenberger Sabrina"/>
        </authorList>
    </citation>
    <scope>NUCLEOTIDE SEQUENCE [LARGE SCALE GENOMIC DNA]</scope>
    <source>
        <strain evidence="7 8">CBS 412.66</strain>
    </source>
</reference>
<evidence type="ECO:0000256" key="4">
    <source>
        <dbReference type="ARBA" id="ARBA00022759"/>
    </source>
</evidence>
<keyword evidence="4" id="KW-0378">Hydrolase</keyword>
<dbReference type="GO" id="GO:0015074">
    <property type="term" value="P:DNA integration"/>
    <property type="evidence" value="ECO:0007669"/>
    <property type="project" value="InterPro"/>
</dbReference>
<dbReference type="Proteomes" id="UP000054107">
    <property type="component" value="Unassembled WGS sequence"/>
</dbReference>
<name>A0A0B7NAA7_9FUNG</name>
<dbReference type="AlphaFoldDB" id="A0A0B7NAA7"/>
<evidence type="ECO:0000256" key="1">
    <source>
        <dbReference type="ARBA" id="ARBA00022679"/>
    </source>
</evidence>
<dbReference type="InterPro" id="IPR021109">
    <property type="entry name" value="Peptidase_aspartic_dom_sf"/>
</dbReference>
<proteinExistence type="predicted"/>
<dbReference type="PANTHER" id="PTHR37984:SF5">
    <property type="entry name" value="PROTEIN NYNRIN-LIKE"/>
    <property type="match status" value="1"/>
</dbReference>
<dbReference type="GO" id="GO:0016779">
    <property type="term" value="F:nucleotidyltransferase activity"/>
    <property type="evidence" value="ECO:0007669"/>
    <property type="project" value="UniProtKB-KW"/>
</dbReference>
<dbReference type="STRING" id="35722.A0A0B7NAA7"/>
<dbReference type="SUPFAM" id="SSF53098">
    <property type="entry name" value="Ribonuclease H-like"/>
    <property type="match status" value="1"/>
</dbReference>
<dbReference type="InterPro" id="IPR050951">
    <property type="entry name" value="Retrovirus_Pol_polyprotein"/>
</dbReference>
<sequence length="1194" mass="135715">MVFTDSTDVDLFFGIDLIELMPINMLFASYYYIYPEYLTESKKYYIAGESKLTMPDLIDPPIAPDATARTGTIPSPNPVTAFSQANVASVDMRRRESRASLIDFTDARGAREDDGSRADGETLEGNLSLCKEHYEDIMVRYVTVNRQEMIITATESLSRAEVIRNNFDHIHPTKRHQLQAIIAEQEAKAMEMQQLISHYDGLLDSERGRLNEQMSYILHSLSGGEINQAVQNLQWPTLAVCEDLHLSQDYHLMSTGHYFPAVTLQRNNNGEPQLGNTDTECEEMRLLQQHITMLENTIARSNINNNTSKQDNTQTTRAEEATHKDMKQAEKLVGVLTGTALDWYIGLNPEVARTWESVKNAFLRQHALGEDPTLAAFIELKTYKQGKKPMKVFGPELKILLHRAGLFLPNIELDYLHGRLKAELERAVIMSRVTTLLEEGIRVATDIEQSLANTQDTSYMGPIKPKAAVRHISRDCWSKKEQQNSQQVDEEEKQDAFAHLMLNNHQDAETSFHTGGTGWHWINNQLYFKTHIADELSLETMTTPSITISYGNKSQQHSTTKAILPFTFSKTEESKAYAYIVDKQNEDIILDIDWLEKKDIIIQARNKSISKKVQEGFFNSTETVVDKILQKFPNLTSETTAQNKTTAPYQHSLNTGDAKPIVTRDSSISAAENNAIAAEDAGKIESIQPEDNRQEVPMVSGRSEVPRILGKQRRYQIEPGESCSSEKLECTREQKDTTTTIFRILQFLSRVYQECVKKSQATVTFTQGDSRLQVDSNRTSSIRQYQTGTNDIAITGVPKPELVLRFTLRWIEHNRNRRMFDPERETKSICNMGIATLSSVRLCSRTKYLHGSHGVEVYNGNQATKRQDSKMDRDADALSRLNQNNQTADIDIGSITAKDIKALQLVDAKVSLMMQDGIKKPFKWVNKLVCFQDKDNIVTVIPLALIKKVIHYAHNQATGGHFGVDKTIKKVKRMRWWDSITEDVTNWLRCCAGCQTYKVLLSEIVLTYGLPERIISDNRSNYASDAMTTVLSRLGISRSLTSVEHPQTDGLVERFNRTLRARLSIVTGQKPDTWCEYLPFVTFADNAAVHASTNRTPFRLMHGREARLPLIPAIPVEETVKIPIRKWGSFLNRTIPLIQSKAVENIKKAQEAQKQQYDRGRRQQDKYYARNFVAKKHQDWRIPQGTLDQTLGHH</sequence>
<evidence type="ECO:0000313" key="7">
    <source>
        <dbReference type="EMBL" id="CEP15415.1"/>
    </source>
</evidence>
<dbReference type="PROSITE" id="PS50994">
    <property type="entry name" value="INTEGRASE"/>
    <property type="match status" value="1"/>
</dbReference>
<dbReference type="InterPro" id="IPR012337">
    <property type="entry name" value="RNaseH-like_sf"/>
</dbReference>
<keyword evidence="1" id="KW-0808">Transferase</keyword>
<organism evidence="7 8">
    <name type="scientific">Parasitella parasitica</name>
    <dbReference type="NCBI Taxonomy" id="35722"/>
    <lineage>
        <taxon>Eukaryota</taxon>
        <taxon>Fungi</taxon>
        <taxon>Fungi incertae sedis</taxon>
        <taxon>Mucoromycota</taxon>
        <taxon>Mucoromycotina</taxon>
        <taxon>Mucoromycetes</taxon>
        <taxon>Mucorales</taxon>
        <taxon>Mucorineae</taxon>
        <taxon>Mucoraceae</taxon>
        <taxon>Parasitella</taxon>
    </lineage>
</organism>
<keyword evidence="4" id="KW-0255">Endonuclease</keyword>
<feature type="domain" description="Integrase catalytic" evidence="6">
    <location>
        <begin position="995"/>
        <end position="1105"/>
    </location>
</feature>
<keyword evidence="8" id="KW-1185">Reference proteome</keyword>
<gene>
    <name evidence="7" type="primary">PARPA_09630.1 scaffold 37279</name>
</gene>
<feature type="region of interest" description="Disordered" evidence="5">
    <location>
        <begin position="639"/>
        <end position="658"/>
    </location>
</feature>
<dbReference type="PANTHER" id="PTHR37984">
    <property type="entry name" value="PROTEIN CBG26694"/>
    <property type="match status" value="1"/>
</dbReference>
<evidence type="ECO:0000256" key="2">
    <source>
        <dbReference type="ARBA" id="ARBA00022695"/>
    </source>
</evidence>
<dbReference type="EMBL" id="LN732178">
    <property type="protein sequence ID" value="CEP15415.1"/>
    <property type="molecule type" value="Genomic_DNA"/>
</dbReference>
<dbReference type="OrthoDB" id="2202254at2759"/>
<feature type="region of interest" description="Disordered" evidence="5">
    <location>
        <begin position="303"/>
        <end position="322"/>
    </location>
</feature>
<dbReference type="InterPro" id="IPR036397">
    <property type="entry name" value="RNaseH_sf"/>
</dbReference>
<dbReference type="InterPro" id="IPR001584">
    <property type="entry name" value="Integrase_cat-core"/>
</dbReference>
<keyword evidence="2" id="KW-0548">Nucleotidyltransferase</keyword>